<name>A0ABU7EDW7_9TELE</name>
<gene>
    <name evidence="1" type="ORF">CHARACLAT_029619</name>
</gene>
<proteinExistence type="predicted"/>
<comment type="caution">
    <text evidence="1">The sequence shown here is derived from an EMBL/GenBank/DDBJ whole genome shotgun (WGS) entry which is preliminary data.</text>
</comment>
<evidence type="ECO:0000313" key="2">
    <source>
        <dbReference type="Proteomes" id="UP001352852"/>
    </source>
</evidence>
<sequence>MVPAGLSVPGLVPPGGWSPCRCSSLALLVVSGRSLAMVFAVVLSVEVGYGWGQLLSCPPAEESRRFPSFPSLLFNRRHTTKQWGFRVGNECEFFRHSKFSLQCLCFVWAPPAPLF</sequence>
<protein>
    <recommendedName>
        <fullName evidence="3">Secreted protein</fullName>
    </recommendedName>
</protein>
<accession>A0ABU7EDW7</accession>
<dbReference type="Proteomes" id="UP001352852">
    <property type="component" value="Unassembled WGS sequence"/>
</dbReference>
<organism evidence="1 2">
    <name type="scientific">Characodon lateralis</name>
    <dbReference type="NCBI Taxonomy" id="208331"/>
    <lineage>
        <taxon>Eukaryota</taxon>
        <taxon>Metazoa</taxon>
        <taxon>Chordata</taxon>
        <taxon>Craniata</taxon>
        <taxon>Vertebrata</taxon>
        <taxon>Euteleostomi</taxon>
        <taxon>Actinopterygii</taxon>
        <taxon>Neopterygii</taxon>
        <taxon>Teleostei</taxon>
        <taxon>Neoteleostei</taxon>
        <taxon>Acanthomorphata</taxon>
        <taxon>Ovalentaria</taxon>
        <taxon>Atherinomorphae</taxon>
        <taxon>Cyprinodontiformes</taxon>
        <taxon>Goodeidae</taxon>
        <taxon>Characodon</taxon>
    </lineage>
</organism>
<keyword evidence="2" id="KW-1185">Reference proteome</keyword>
<reference evidence="1 2" key="1">
    <citation type="submission" date="2021-06" db="EMBL/GenBank/DDBJ databases">
        <authorList>
            <person name="Palmer J.M."/>
        </authorList>
    </citation>
    <scope>NUCLEOTIDE SEQUENCE [LARGE SCALE GENOMIC DNA]</scope>
    <source>
        <strain evidence="1 2">CL_MEX2019</strain>
        <tissue evidence="1">Muscle</tissue>
    </source>
</reference>
<dbReference type="EMBL" id="JAHUTJ010053417">
    <property type="protein sequence ID" value="MED6285468.1"/>
    <property type="molecule type" value="Genomic_DNA"/>
</dbReference>
<evidence type="ECO:0008006" key="3">
    <source>
        <dbReference type="Google" id="ProtNLM"/>
    </source>
</evidence>
<evidence type="ECO:0000313" key="1">
    <source>
        <dbReference type="EMBL" id="MED6285468.1"/>
    </source>
</evidence>